<feature type="domain" description="Hexokinase C-terminal" evidence="15">
    <location>
        <begin position="214"/>
        <end position="462"/>
    </location>
</feature>
<dbReference type="EC" id="2.7.1.-" evidence="13"/>
<dbReference type="GO" id="GO:0019158">
    <property type="term" value="F:mannokinase activity"/>
    <property type="evidence" value="ECO:0007669"/>
    <property type="project" value="TreeGrafter"/>
</dbReference>
<evidence type="ECO:0000256" key="5">
    <source>
        <dbReference type="ARBA" id="ARBA00022741"/>
    </source>
</evidence>
<sequence>MTNSKLDLYTEKLHKDFHVSTVSLHKIIDYFIEELDRGLQDGTDPLGIPMNVAWVMEYPTGDETGDYLALDMGGTNLRVVIVHLKGKGQMETDQAFYKLPDGIRTVKDRNVLFDFMAEKLDQFLKDKHPEGIPENKVFPLGFTFSYPATQSRINSGVLQRWTKGFDIPGVEGEDVVPLLTEKLKERNVPIKIVALINDTCGTLVASRYVDPLTEMGCIFGTGVNGAYYEKVSNITKYKGRFPKDIPEDSPMLINCEYGSFDNAHKVIPRTRFDITIDETSPRPGQQTFEKMTAGFYLGDLLRLTLLEAYTEGITFEDAPAEFVKCLNTPQCIDASFLSRIELDESDDLVTAKKLFADEFKYPNATTDEVKFAKAAAQLISNRAARLSICGVAAVCKKRGYKKCHIAADGSVYLKYPNFASRAAEGHADVFGWGHEMPQSEHPIRIVTALDGSGVGAAIIAALAHKREVAGLSLGLED</sequence>
<comment type="catalytic activity">
    <reaction evidence="9">
        <text>a D-hexose + ATP = a D-hexose 6-phosphate + ADP + H(+)</text>
        <dbReference type="Rhea" id="RHEA:22740"/>
        <dbReference type="ChEBI" id="CHEBI:4194"/>
        <dbReference type="ChEBI" id="CHEBI:15378"/>
        <dbReference type="ChEBI" id="CHEBI:30616"/>
        <dbReference type="ChEBI" id="CHEBI:229467"/>
        <dbReference type="ChEBI" id="CHEBI:456216"/>
        <dbReference type="EC" id="2.7.1.1"/>
    </reaction>
    <physiologicalReaction direction="left-to-right" evidence="9">
        <dbReference type="Rhea" id="RHEA:22741"/>
    </physiologicalReaction>
</comment>
<evidence type="ECO:0000259" key="14">
    <source>
        <dbReference type="Pfam" id="PF00349"/>
    </source>
</evidence>
<comment type="similarity">
    <text evidence="3 13">Belongs to the hexokinase family.</text>
</comment>
<dbReference type="FunFam" id="3.40.367.20:FF:000004">
    <property type="entry name" value="Phosphotransferase"/>
    <property type="match status" value="1"/>
</dbReference>
<dbReference type="PANTHER" id="PTHR19443">
    <property type="entry name" value="HEXOKINASE"/>
    <property type="match status" value="1"/>
</dbReference>
<evidence type="ECO:0000256" key="4">
    <source>
        <dbReference type="ARBA" id="ARBA00022679"/>
    </source>
</evidence>
<dbReference type="GO" id="GO:0005739">
    <property type="term" value="C:mitochondrion"/>
    <property type="evidence" value="ECO:0007669"/>
    <property type="project" value="TreeGrafter"/>
</dbReference>
<dbReference type="Pfam" id="PF03727">
    <property type="entry name" value="Hexokinase_2"/>
    <property type="match status" value="1"/>
</dbReference>
<comment type="caution">
    <text evidence="16">The sequence shown here is derived from an EMBL/GenBank/DDBJ whole genome shotgun (WGS) entry which is preliminary data.</text>
</comment>
<dbReference type="FunFam" id="3.30.420.40:FF:000805">
    <property type="entry name" value="Hexokinase-2"/>
    <property type="match status" value="1"/>
</dbReference>
<dbReference type="Proteomes" id="UP000029867">
    <property type="component" value="Unassembled WGS sequence"/>
</dbReference>
<dbReference type="GO" id="GO:0005536">
    <property type="term" value="F:D-glucose binding"/>
    <property type="evidence" value="ECO:0007669"/>
    <property type="project" value="InterPro"/>
</dbReference>
<evidence type="ECO:0000256" key="11">
    <source>
        <dbReference type="ARBA" id="ARBA00048160"/>
    </source>
</evidence>
<dbReference type="GO" id="GO:0008865">
    <property type="term" value="F:fructokinase activity"/>
    <property type="evidence" value="ECO:0007669"/>
    <property type="project" value="TreeGrafter"/>
</dbReference>
<dbReference type="SUPFAM" id="SSF53067">
    <property type="entry name" value="Actin-like ATPase domain"/>
    <property type="match status" value="2"/>
</dbReference>
<dbReference type="Gene3D" id="3.40.367.20">
    <property type="match status" value="1"/>
</dbReference>
<dbReference type="PROSITE" id="PS00378">
    <property type="entry name" value="HEXOKINASE_1"/>
    <property type="match status" value="1"/>
</dbReference>
<dbReference type="Gene3D" id="1.10.287.1250">
    <property type="match status" value="1"/>
</dbReference>
<organism evidence="16 17">
    <name type="scientific">Pichia kudriavzevii</name>
    <name type="common">Yeast</name>
    <name type="synonym">Issatchenkia orientalis</name>
    <dbReference type="NCBI Taxonomy" id="4909"/>
    <lineage>
        <taxon>Eukaryota</taxon>
        <taxon>Fungi</taxon>
        <taxon>Dikarya</taxon>
        <taxon>Ascomycota</taxon>
        <taxon>Saccharomycotina</taxon>
        <taxon>Pichiomycetes</taxon>
        <taxon>Pichiales</taxon>
        <taxon>Pichiaceae</taxon>
        <taxon>Pichia</taxon>
    </lineage>
</organism>
<evidence type="ECO:0000256" key="7">
    <source>
        <dbReference type="ARBA" id="ARBA00022840"/>
    </source>
</evidence>
<comment type="pathway">
    <text evidence="1">Carbohydrate degradation; glycolysis; D-glyceraldehyde 3-phosphate and glycerone phosphate from D-glucose: step 1/4.</text>
</comment>
<dbReference type="InterPro" id="IPR022673">
    <property type="entry name" value="Hexokinase_C"/>
</dbReference>
<comment type="function">
    <text evidence="12">Catalyzes the phosphorylation of hexose, such as D-glucose and D-fructose, to hexose 6-phosphate (D-glucose 6-phosphate and D-fructose 6-phosphate, respectively). Mediates the initial step of glycolysis by catalyzing phosphorylation of D-glucose to D-glucose 6-phosphate.</text>
</comment>
<evidence type="ECO:0000256" key="9">
    <source>
        <dbReference type="ARBA" id="ARBA00044613"/>
    </source>
</evidence>
<dbReference type="GO" id="GO:0001678">
    <property type="term" value="P:intracellular glucose homeostasis"/>
    <property type="evidence" value="ECO:0007669"/>
    <property type="project" value="InterPro"/>
</dbReference>
<dbReference type="UniPathway" id="UPA00109">
    <property type="reaction ID" value="UER00180"/>
</dbReference>
<comment type="catalytic activity">
    <reaction evidence="10">
        <text>D-fructose + ATP = D-fructose 6-phosphate + ADP + H(+)</text>
        <dbReference type="Rhea" id="RHEA:16125"/>
        <dbReference type="ChEBI" id="CHEBI:15378"/>
        <dbReference type="ChEBI" id="CHEBI:30616"/>
        <dbReference type="ChEBI" id="CHEBI:37721"/>
        <dbReference type="ChEBI" id="CHEBI:61527"/>
        <dbReference type="ChEBI" id="CHEBI:456216"/>
        <dbReference type="EC" id="2.7.1.1"/>
    </reaction>
    <physiologicalReaction direction="left-to-right" evidence="10">
        <dbReference type="Rhea" id="RHEA:16126"/>
    </physiologicalReaction>
</comment>
<dbReference type="InterPro" id="IPR043129">
    <property type="entry name" value="ATPase_NBD"/>
</dbReference>
<dbReference type="EMBL" id="JQFK01000027">
    <property type="protein sequence ID" value="KGK37894.1"/>
    <property type="molecule type" value="Genomic_DNA"/>
</dbReference>
<keyword evidence="7 13" id="KW-0067">ATP-binding</keyword>
<keyword evidence="5 13" id="KW-0547">Nucleotide-binding</keyword>
<evidence type="ECO:0000256" key="8">
    <source>
        <dbReference type="ARBA" id="ARBA00023152"/>
    </source>
</evidence>
<evidence type="ECO:0000313" key="17">
    <source>
        <dbReference type="Proteomes" id="UP000029867"/>
    </source>
</evidence>
<keyword evidence="6 13" id="KW-0418">Kinase</keyword>
<dbReference type="GO" id="GO:0006013">
    <property type="term" value="P:mannose metabolic process"/>
    <property type="evidence" value="ECO:0007669"/>
    <property type="project" value="TreeGrafter"/>
</dbReference>
<dbReference type="InterPro" id="IPR001312">
    <property type="entry name" value="Hexokinase"/>
</dbReference>
<evidence type="ECO:0000256" key="12">
    <source>
        <dbReference type="ARBA" id="ARBA00057794"/>
    </source>
</evidence>
<keyword evidence="8 13" id="KW-0324">Glycolysis</keyword>
<evidence type="ECO:0000259" key="15">
    <source>
        <dbReference type="Pfam" id="PF03727"/>
    </source>
</evidence>
<keyword evidence="4 13" id="KW-0808">Transferase</keyword>
<dbReference type="GO" id="GO:0004340">
    <property type="term" value="F:glucokinase activity"/>
    <property type="evidence" value="ECO:0007669"/>
    <property type="project" value="TreeGrafter"/>
</dbReference>
<dbReference type="GO" id="GO:0006096">
    <property type="term" value="P:glycolytic process"/>
    <property type="evidence" value="ECO:0007669"/>
    <property type="project" value="UniProtKB-UniPathway"/>
</dbReference>
<dbReference type="InterPro" id="IPR022672">
    <property type="entry name" value="Hexokinase_N"/>
</dbReference>
<dbReference type="InterPro" id="IPR019807">
    <property type="entry name" value="Hexokinase_BS"/>
</dbReference>
<dbReference type="GO" id="GO:0005829">
    <property type="term" value="C:cytosol"/>
    <property type="evidence" value="ECO:0007669"/>
    <property type="project" value="TreeGrafter"/>
</dbReference>
<feature type="domain" description="Hexokinase N-terminal" evidence="14">
    <location>
        <begin position="11"/>
        <end position="208"/>
    </location>
</feature>
<evidence type="ECO:0000256" key="3">
    <source>
        <dbReference type="ARBA" id="ARBA00009225"/>
    </source>
</evidence>
<dbReference type="VEuPathDB" id="FungiDB:C5L36_0D05250"/>
<proteinExistence type="inferred from homology"/>
<evidence type="ECO:0000256" key="6">
    <source>
        <dbReference type="ARBA" id="ARBA00022777"/>
    </source>
</evidence>
<dbReference type="GO" id="GO:0006006">
    <property type="term" value="P:glucose metabolic process"/>
    <property type="evidence" value="ECO:0007669"/>
    <property type="project" value="TreeGrafter"/>
</dbReference>
<evidence type="ECO:0000256" key="10">
    <source>
        <dbReference type="ARBA" id="ARBA00047905"/>
    </source>
</evidence>
<gene>
    <name evidence="16" type="ORF">JL09_g2945</name>
</gene>
<dbReference type="PANTHER" id="PTHR19443:SF16">
    <property type="entry name" value="HEXOKINASE TYPE 1-RELATED"/>
    <property type="match status" value="1"/>
</dbReference>
<dbReference type="Gene3D" id="3.30.420.40">
    <property type="match status" value="1"/>
</dbReference>
<dbReference type="eggNOG" id="KOG1369">
    <property type="taxonomic scope" value="Eukaryota"/>
</dbReference>
<evidence type="ECO:0000256" key="13">
    <source>
        <dbReference type="RuleBase" id="RU362007"/>
    </source>
</evidence>
<dbReference type="GO" id="GO:0005524">
    <property type="term" value="F:ATP binding"/>
    <property type="evidence" value="ECO:0007669"/>
    <property type="project" value="UniProtKB-UniRule"/>
</dbReference>
<evidence type="ECO:0000256" key="2">
    <source>
        <dbReference type="ARBA" id="ARBA00005028"/>
    </source>
</evidence>
<name>A0A099P0V6_PICKU</name>
<protein>
    <recommendedName>
        <fullName evidence="13">Phosphotransferase</fullName>
        <ecNumber evidence="13">2.7.1.-</ecNumber>
    </recommendedName>
</protein>
<evidence type="ECO:0000256" key="1">
    <source>
        <dbReference type="ARBA" id="ARBA00004888"/>
    </source>
</evidence>
<evidence type="ECO:0000313" key="16">
    <source>
        <dbReference type="EMBL" id="KGK37894.1"/>
    </source>
</evidence>
<reference evidence="17" key="1">
    <citation type="journal article" date="2014" name="Microb. Cell Fact.">
        <title>Exploiting Issatchenkia orientalis SD108 for succinic acid production.</title>
        <authorList>
            <person name="Xiao H."/>
            <person name="Shao Z."/>
            <person name="Jiang Y."/>
            <person name="Dole S."/>
            <person name="Zhao H."/>
        </authorList>
    </citation>
    <scope>NUCLEOTIDE SEQUENCE [LARGE SCALE GENOMIC DNA]</scope>
    <source>
        <strain evidence="17">SD108</strain>
    </source>
</reference>
<dbReference type="AlphaFoldDB" id="A0A099P0V6"/>
<comment type="catalytic activity">
    <reaction evidence="11">
        <text>D-glucose + ATP = D-glucose 6-phosphate + ADP + H(+)</text>
        <dbReference type="Rhea" id="RHEA:17825"/>
        <dbReference type="ChEBI" id="CHEBI:4167"/>
        <dbReference type="ChEBI" id="CHEBI:15378"/>
        <dbReference type="ChEBI" id="CHEBI:30616"/>
        <dbReference type="ChEBI" id="CHEBI:61548"/>
        <dbReference type="ChEBI" id="CHEBI:456216"/>
        <dbReference type="EC" id="2.7.1.1"/>
    </reaction>
    <physiologicalReaction direction="left-to-right" evidence="11">
        <dbReference type="Rhea" id="RHEA:17826"/>
    </physiologicalReaction>
</comment>
<dbReference type="PRINTS" id="PR00475">
    <property type="entry name" value="HEXOKINASE"/>
</dbReference>
<comment type="pathway">
    <text evidence="2">Carbohydrate metabolism; hexose metabolism.</text>
</comment>
<dbReference type="HOGENOM" id="CLU_014393_5_2_1"/>
<dbReference type="Pfam" id="PF00349">
    <property type="entry name" value="Hexokinase_1"/>
    <property type="match status" value="1"/>
</dbReference>
<accession>A0A099P0V6</accession>
<dbReference type="PROSITE" id="PS51748">
    <property type="entry name" value="HEXOKINASE_2"/>
    <property type="match status" value="1"/>
</dbReference>